<sequence length="52" mass="6198">MILSLLSRYQIRERMDAEFQTIADNLLKFLNGFLESTIRNLLKEQILKLLDE</sequence>
<accession>M6ZG21</accession>
<organism evidence="1 2">
    <name type="scientific">Leptospira interrogans serovar Pyrogenes str. 200701872</name>
    <dbReference type="NCBI Taxonomy" id="1193029"/>
    <lineage>
        <taxon>Bacteria</taxon>
        <taxon>Pseudomonadati</taxon>
        <taxon>Spirochaetota</taxon>
        <taxon>Spirochaetia</taxon>
        <taxon>Leptospirales</taxon>
        <taxon>Leptospiraceae</taxon>
        <taxon>Leptospira</taxon>
    </lineage>
</organism>
<reference evidence="1 2" key="1">
    <citation type="submission" date="2013-01" db="EMBL/GenBank/DDBJ databases">
        <authorList>
            <person name="Harkins D.M."/>
            <person name="Durkin A.S."/>
            <person name="Brinkac L.M."/>
            <person name="Haft D.H."/>
            <person name="Selengut J.D."/>
            <person name="Sanka R."/>
            <person name="DePew J."/>
            <person name="Purushe J."/>
            <person name="Picardeau M."/>
            <person name="Werts C."/>
            <person name="Goarant C."/>
            <person name="Vinetz J.M."/>
            <person name="Sutton G.G."/>
            <person name="Nierman W.C."/>
            <person name="Fouts D.E."/>
        </authorList>
    </citation>
    <scope>NUCLEOTIDE SEQUENCE [LARGE SCALE GENOMIC DNA]</scope>
    <source>
        <strain evidence="1 2">200701872</strain>
    </source>
</reference>
<comment type="caution">
    <text evidence="1">The sequence shown here is derived from an EMBL/GenBank/DDBJ whole genome shotgun (WGS) entry which is preliminary data.</text>
</comment>
<evidence type="ECO:0000313" key="2">
    <source>
        <dbReference type="Proteomes" id="UP000012117"/>
    </source>
</evidence>
<protein>
    <submittedName>
        <fullName evidence="1">Uncharacterized protein</fullName>
    </submittedName>
</protein>
<dbReference type="BioCyc" id="LINT1193029:G11R4-223-MONOMER"/>
<gene>
    <name evidence="1" type="ORF">LEP1GSC124_4869</name>
</gene>
<dbReference type="Proteomes" id="UP000012117">
    <property type="component" value="Unassembled WGS sequence"/>
</dbReference>
<proteinExistence type="predicted"/>
<dbReference type="AlphaFoldDB" id="M6ZG21"/>
<name>M6ZG21_LEPIR</name>
<evidence type="ECO:0000313" key="1">
    <source>
        <dbReference type="EMBL" id="EMP05016.1"/>
    </source>
</evidence>
<dbReference type="EMBL" id="AKWN02000472">
    <property type="protein sequence ID" value="EMP05016.1"/>
    <property type="molecule type" value="Genomic_DNA"/>
</dbReference>